<proteinExistence type="inferred from homology"/>
<dbReference type="Gene3D" id="3.40.50.300">
    <property type="entry name" value="P-loop containing nucleotide triphosphate hydrolases"/>
    <property type="match status" value="1"/>
</dbReference>
<evidence type="ECO:0000256" key="9">
    <source>
        <dbReference type="ARBA" id="ARBA00029962"/>
    </source>
</evidence>
<dbReference type="Pfam" id="PF02223">
    <property type="entry name" value="Thymidylate_kin"/>
    <property type="match status" value="1"/>
</dbReference>
<dbReference type="Proteomes" id="UP000011744">
    <property type="component" value="Unassembled WGS sequence"/>
</dbReference>
<dbReference type="GO" id="GO:0006227">
    <property type="term" value="P:dUDP biosynthetic process"/>
    <property type="evidence" value="ECO:0007669"/>
    <property type="project" value="TreeGrafter"/>
</dbReference>
<evidence type="ECO:0000256" key="1">
    <source>
        <dbReference type="ARBA" id="ARBA00009776"/>
    </source>
</evidence>
<evidence type="ECO:0000256" key="7">
    <source>
        <dbReference type="ARBA" id="ARBA00022777"/>
    </source>
</evidence>
<dbReference type="EMBL" id="AONQ01000012">
    <property type="protein sequence ID" value="EME70853.1"/>
    <property type="molecule type" value="Genomic_DNA"/>
</dbReference>
<keyword evidence="7 12" id="KW-0418">Kinase</keyword>
<evidence type="ECO:0000256" key="6">
    <source>
        <dbReference type="ARBA" id="ARBA00022741"/>
    </source>
</evidence>
<dbReference type="InterPro" id="IPR039430">
    <property type="entry name" value="Thymidylate_kin-like_dom"/>
</dbReference>
<dbReference type="GO" id="GO:0004798">
    <property type="term" value="F:dTMP kinase activity"/>
    <property type="evidence" value="ECO:0007669"/>
    <property type="project" value="UniProtKB-UniRule"/>
</dbReference>
<sequence length="213" mass="22974">MDAPARGRFITFEGGEGAGKSTQVRLLADSLRDEGLMVVTTREPGGSTGAEVIRALLVEGDTNRWDGVTEALLHFAARRDHLVKTVWPALERGAWVISDRFADSTLAYQGFGHGLDPEVIASLYRVAVGHFAPDLTLVLDLPVEKGLERAGARGGAEDRYERMGLGFHQRLRQGFLGIAAANPIRCAVIDASHGPDEVHGDIMATVRARLPVP</sequence>
<dbReference type="PROSITE" id="PS01331">
    <property type="entry name" value="THYMIDYLATE_KINASE"/>
    <property type="match status" value="1"/>
</dbReference>
<feature type="domain" description="Thymidylate kinase-like" evidence="13">
    <location>
        <begin position="12"/>
        <end position="202"/>
    </location>
</feature>
<dbReference type="FunFam" id="3.40.50.300:FF:000225">
    <property type="entry name" value="Thymidylate kinase"/>
    <property type="match status" value="1"/>
</dbReference>
<comment type="similarity">
    <text evidence="1 12">Belongs to the thymidylate kinase family.</text>
</comment>
<keyword evidence="4 12" id="KW-0808">Transferase</keyword>
<dbReference type="STRING" id="1244869.H261_06464"/>
<name>M3ADJ0_9PROT</name>
<protein>
    <recommendedName>
        <fullName evidence="3 12">Thymidylate kinase</fullName>
        <ecNumber evidence="2 12">2.7.4.9</ecNumber>
    </recommendedName>
    <alternativeName>
        <fullName evidence="9 12">dTMP kinase</fullName>
    </alternativeName>
</protein>
<dbReference type="SUPFAM" id="SSF52540">
    <property type="entry name" value="P-loop containing nucleoside triphosphate hydrolases"/>
    <property type="match status" value="1"/>
</dbReference>
<dbReference type="AlphaFoldDB" id="M3ADJ0"/>
<dbReference type="GO" id="GO:0005524">
    <property type="term" value="F:ATP binding"/>
    <property type="evidence" value="ECO:0007669"/>
    <property type="project" value="UniProtKB-UniRule"/>
</dbReference>
<dbReference type="CDD" id="cd01672">
    <property type="entry name" value="TMPK"/>
    <property type="match status" value="1"/>
</dbReference>
<keyword evidence="8 12" id="KW-0067">ATP-binding</keyword>
<dbReference type="InterPro" id="IPR018095">
    <property type="entry name" value="Thymidylate_kin_CS"/>
</dbReference>
<dbReference type="InterPro" id="IPR018094">
    <property type="entry name" value="Thymidylate_kinase"/>
</dbReference>
<evidence type="ECO:0000313" key="14">
    <source>
        <dbReference type="EMBL" id="EME70853.1"/>
    </source>
</evidence>
<keyword evidence="15" id="KW-1185">Reference proteome</keyword>
<reference evidence="14 15" key="1">
    <citation type="journal article" date="2014" name="Genome Announc.">
        <title>Draft Genome Sequence of Magnetospirillum sp. Strain SO-1, a Freshwater Magnetotactic Bacterium Isolated from the Ol'khovka River, Russia.</title>
        <authorList>
            <person name="Grouzdev D.S."/>
            <person name="Dziuba M.V."/>
            <person name="Sukhacheva M.S."/>
            <person name="Mardanov A.V."/>
            <person name="Beletskiy A.V."/>
            <person name="Kuznetsov B.B."/>
            <person name="Skryabin K.G."/>
        </authorList>
    </citation>
    <scope>NUCLEOTIDE SEQUENCE [LARGE SCALE GENOMIC DNA]</scope>
    <source>
        <strain evidence="14 15">SO-1</strain>
    </source>
</reference>
<gene>
    <name evidence="12" type="primary">tmk</name>
    <name evidence="14" type="ORF">H261_06464</name>
</gene>
<evidence type="ECO:0000313" key="15">
    <source>
        <dbReference type="Proteomes" id="UP000011744"/>
    </source>
</evidence>
<dbReference type="RefSeq" id="WP_008615605.1">
    <property type="nucleotide sequence ID" value="NZ_AONQ01000012.1"/>
</dbReference>
<dbReference type="InterPro" id="IPR027417">
    <property type="entry name" value="P-loop_NTPase"/>
</dbReference>
<keyword evidence="6 12" id="KW-0547">Nucleotide-binding</keyword>
<evidence type="ECO:0000259" key="13">
    <source>
        <dbReference type="Pfam" id="PF02223"/>
    </source>
</evidence>
<dbReference type="PANTHER" id="PTHR10344:SF4">
    <property type="entry name" value="UMP-CMP KINASE 2, MITOCHONDRIAL"/>
    <property type="match status" value="1"/>
</dbReference>
<evidence type="ECO:0000256" key="5">
    <source>
        <dbReference type="ARBA" id="ARBA00022727"/>
    </source>
</evidence>
<dbReference type="eggNOG" id="COG0125">
    <property type="taxonomic scope" value="Bacteria"/>
</dbReference>
<dbReference type="NCBIfam" id="TIGR00041">
    <property type="entry name" value="DTMP_kinase"/>
    <property type="match status" value="1"/>
</dbReference>
<evidence type="ECO:0000256" key="8">
    <source>
        <dbReference type="ARBA" id="ARBA00022840"/>
    </source>
</evidence>
<evidence type="ECO:0000256" key="4">
    <source>
        <dbReference type="ARBA" id="ARBA00022679"/>
    </source>
</evidence>
<dbReference type="HAMAP" id="MF_00165">
    <property type="entry name" value="Thymidylate_kinase"/>
    <property type="match status" value="1"/>
</dbReference>
<evidence type="ECO:0000256" key="11">
    <source>
        <dbReference type="ARBA" id="ARBA00057735"/>
    </source>
</evidence>
<evidence type="ECO:0000256" key="3">
    <source>
        <dbReference type="ARBA" id="ARBA00017144"/>
    </source>
</evidence>
<evidence type="ECO:0000256" key="12">
    <source>
        <dbReference type="HAMAP-Rule" id="MF_00165"/>
    </source>
</evidence>
<feature type="binding site" evidence="12">
    <location>
        <begin position="14"/>
        <end position="21"/>
    </location>
    <ligand>
        <name>ATP</name>
        <dbReference type="ChEBI" id="CHEBI:30616"/>
    </ligand>
</feature>
<dbReference type="GO" id="GO:0005829">
    <property type="term" value="C:cytosol"/>
    <property type="evidence" value="ECO:0007669"/>
    <property type="project" value="TreeGrafter"/>
</dbReference>
<keyword evidence="5 12" id="KW-0545">Nucleotide biosynthesis</keyword>
<dbReference type="OrthoDB" id="9774907at2"/>
<dbReference type="EC" id="2.7.4.9" evidence="2 12"/>
<evidence type="ECO:0000256" key="10">
    <source>
        <dbReference type="ARBA" id="ARBA00048743"/>
    </source>
</evidence>
<dbReference type="GO" id="GO:0006233">
    <property type="term" value="P:dTDP biosynthetic process"/>
    <property type="evidence" value="ECO:0007669"/>
    <property type="project" value="InterPro"/>
</dbReference>
<comment type="function">
    <text evidence="11 12">Phosphorylation of dTMP to form dTDP in both de novo and salvage pathways of dTTP synthesis.</text>
</comment>
<dbReference type="GO" id="GO:0006235">
    <property type="term" value="P:dTTP biosynthetic process"/>
    <property type="evidence" value="ECO:0007669"/>
    <property type="project" value="UniProtKB-UniRule"/>
</dbReference>
<comment type="catalytic activity">
    <reaction evidence="10 12">
        <text>dTMP + ATP = dTDP + ADP</text>
        <dbReference type="Rhea" id="RHEA:13517"/>
        <dbReference type="ChEBI" id="CHEBI:30616"/>
        <dbReference type="ChEBI" id="CHEBI:58369"/>
        <dbReference type="ChEBI" id="CHEBI:63528"/>
        <dbReference type="ChEBI" id="CHEBI:456216"/>
        <dbReference type="EC" id="2.7.4.9"/>
    </reaction>
</comment>
<comment type="caution">
    <text evidence="14">The sequence shown here is derived from an EMBL/GenBank/DDBJ whole genome shotgun (WGS) entry which is preliminary data.</text>
</comment>
<dbReference type="PANTHER" id="PTHR10344">
    <property type="entry name" value="THYMIDYLATE KINASE"/>
    <property type="match status" value="1"/>
</dbReference>
<evidence type="ECO:0000256" key="2">
    <source>
        <dbReference type="ARBA" id="ARBA00012980"/>
    </source>
</evidence>
<accession>M3ADJ0</accession>
<organism evidence="14 15">
    <name type="scientific">Paramagnetospirillum caucaseum</name>
    <dbReference type="NCBI Taxonomy" id="1244869"/>
    <lineage>
        <taxon>Bacteria</taxon>
        <taxon>Pseudomonadati</taxon>
        <taxon>Pseudomonadota</taxon>
        <taxon>Alphaproteobacteria</taxon>
        <taxon>Rhodospirillales</taxon>
        <taxon>Magnetospirillaceae</taxon>
        <taxon>Paramagnetospirillum</taxon>
    </lineage>
</organism>
<dbReference type="PATRIC" id="fig|1244869.3.peg.1300"/>